<gene>
    <name evidence="2" type="ORF">MNBD_ALPHA05-497</name>
</gene>
<evidence type="ECO:0000313" key="2">
    <source>
        <dbReference type="EMBL" id="VAV96914.1"/>
    </source>
</evidence>
<sequence>MSDYPPVSPYVAGLGGKCPRCGKGALFDGYLSLRKACDVCGLDYGRADSADGPAVFIIFISGFVAVGVAFIARFVWFAPIWLAFLISAGVALGLTFSLLRPFKATFIALQFANKAAEAQRQE</sequence>
<organism evidence="2">
    <name type="scientific">hydrothermal vent metagenome</name>
    <dbReference type="NCBI Taxonomy" id="652676"/>
    <lineage>
        <taxon>unclassified sequences</taxon>
        <taxon>metagenomes</taxon>
        <taxon>ecological metagenomes</taxon>
    </lineage>
</organism>
<name>A0A3B0RT37_9ZZZZ</name>
<dbReference type="AlphaFoldDB" id="A0A3B0RT37"/>
<accession>A0A3B0RT37</accession>
<keyword evidence="1" id="KW-0472">Membrane</keyword>
<feature type="transmembrane region" description="Helical" evidence="1">
    <location>
        <begin position="54"/>
        <end position="74"/>
    </location>
</feature>
<feature type="transmembrane region" description="Helical" evidence="1">
    <location>
        <begin position="80"/>
        <end position="99"/>
    </location>
</feature>
<protein>
    <submittedName>
        <fullName evidence="2">Uncharacterized protein DUF983 associated with cytochrome c oxidase</fullName>
    </submittedName>
</protein>
<keyword evidence="1" id="KW-0812">Transmembrane</keyword>
<reference evidence="2" key="1">
    <citation type="submission" date="2018-06" db="EMBL/GenBank/DDBJ databases">
        <authorList>
            <person name="Zhirakovskaya E."/>
        </authorList>
    </citation>
    <scope>NUCLEOTIDE SEQUENCE</scope>
</reference>
<proteinExistence type="predicted"/>
<dbReference type="Pfam" id="PF06170">
    <property type="entry name" value="DUF983"/>
    <property type="match status" value="1"/>
</dbReference>
<dbReference type="InterPro" id="IPR009325">
    <property type="entry name" value="DUF983"/>
</dbReference>
<keyword evidence="1" id="KW-1133">Transmembrane helix</keyword>
<dbReference type="EMBL" id="UOEH01000213">
    <property type="protein sequence ID" value="VAV96914.1"/>
    <property type="molecule type" value="Genomic_DNA"/>
</dbReference>
<evidence type="ECO:0000256" key="1">
    <source>
        <dbReference type="SAM" id="Phobius"/>
    </source>
</evidence>